<dbReference type="AlphaFoldDB" id="A0A2A2I656"/>
<organism evidence="2 3">
    <name type="scientific">Tamilnaduibacter salinus</name>
    <dbReference type="NCBI Taxonomy" id="1484056"/>
    <lineage>
        <taxon>Bacteria</taxon>
        <taxon>Pseudomonadati</taxon>
        <taxon>Pseudomonadota</taxon>
        <taxon>Gammaproteobacteria</taxon>
        <taxon>Pseudomonadales</taxon>
        <taxon>Marinobacteraceae</taxon>
        <taxon>Tamilnaduibacter</taxon>
    </lineage>
</organism>
<keyword evidence="3" id="KW-1185">Reference proteome</keyword>
<name>A0A2A2I656_9GAMM</name>
<dbReference type="PANTHER" id="PTHR42928:SF3">
    <property type="entry name" value="UPF0065 PROTEIN YFLP"/>
    <property type="match status" value="1"/>
</dbReference>
<dbReference type="Proteomes" id="UP000218332">
    <property type="component" value="Unassembled WGS sequence"/>
</dbReference>
<comment type="caution">
    <text evidence="2">The sequence shown here is derived from an EMBL/GenBank/DDBJ whole genome shotgun (WGS) entry which is preliminary data.</text>
</comment>
<evidence type="ECO:0000256" key="1">
    <source>
        <dbReference type="ARBA" id="ARBA00006987"/>
    </source>
</evidence>
<dbReference type="InterPro" id="IPR005064">
    <property type="entry name" value="BUG"/>
</dbReference>
<evidence type="ECO:0008006" key="4">
    <source>
        <dbReference type="Google" id="ProtNLM"/>
    </source>
</evidence>
<proteinExistence type="inferred from homology"/>
<evidence type="ECO:0000313" key="3">
    <source>
        <dbReference type="Proteomes" id="UP000218332"/>
    </source>
</evidence>
<accession>A0A2A2I656</accession>
<evidence type="ECO:0000313" key="2">
    <source>
        <dbReference type="EMBL" id="PAV27491.1"/>
    </source>
</evidence>
<dbReference type="Gene3D" id="3.40.190.150">
    <property type="entry name" value="Bordetella uptake gene, domain 1"/>
    <property type="match status" value="1"/>
</dbReference>
<comment type="similarity">
    <text evidence="1">Belongs to the UPF0065 (bug) family.</text>
</comment>
<dbReference type="PANTHER" id="PTHR42928">
    <property type="entry name" value="TRICARBOXYLATE-BINDING PROTEIN"/>
    <property type="match status" value="1"/>
</dbReference>
<protein>
    <recommendedName>
        <fullName evidence="4">Tricarboxylic transport membrane protein</fullName>
    </recommendedName>
</protein>
<gene>
    <name evidence="2" type="ORF">CF392_00325</name>
</gene>
<reference evidence="2 3" key="1">
    <citation type="submission" date="2017-07" db="EMBL/GenBank/DDBJ databases">
        <title>Tamlnaduibacter salinus (Mi-7) genome sequencing.</title>
        <authorList>
            <person name="Verma A."/>
            <person name="Krishnamurthi S."/>
        </authorList>
    </citation>
    <scope>NUCLEOTIDE SEQUENCE [LARGE SCALE GENOMIC DNA]</scope>
    <source>
        <strain evidence="2 3">Mi-7</strain>
    </source>
</reference>
<dbReference type="InterPro" id="IPR042100">
    <property type="entry name" value="Bug_dom1"/>
</dbReference>
<dbReference type="Gene3D" id="3.40.190.10">
    <property type="entry name" value="Periplasmic binding protein-like II"/>
    <property type="match status" value="1"/>
</dbReference>
<dbReference type="EMBL" id="NMPM01000003">
    <property type="protein sequence ID" value="PAV27491.1"/>
    <property type="molecule type" value="Genomic_DNA"/>
</dbReference>
<sequence length="211" mass="23398">MDSSQKTGTDLFFAVAVQSDSNLDSVSSLFKAIKAAPIRHPVIGGSSFGSLDHITLMLIAQAAEIDPRQLRYISSNGGRDAMDRLKNGFGVAVVSGLGELLHAHRDGEVKIVGITSGERLPELNGIKTFREQGVDVEFANWRGYFAAPTLSQNKVEKFQRLCADLDASDTWAQTRRKYFWSEHFLTGQALREFLEAQNKLLQKGLRDLELQ</sequence>